<keyword evidence="4" id="KW-0479">Metal-binding</keyword>
<evidence type="ECO:0000256" key="7">
    <source>
        <dbReference type="ARBA" id="ARBA00023157"/>
    </source>
</evidence>
<dbReference type="InterPro" id="IPR017941">
    <property type="entry name" value="Rieske_2Fe-2S"/>
</dbReference>
<dbReference type="InterPro" id="IPR036922">
    <property type="entry name" value="Rieske_2Fe-2S_sf"/>
</dbReference>
<comment type="caution">
    <text evidence="11">The sequence shown here is derived from an EMBL/GenBank/DDBJ whole genome shotgun (WGS) entry which is preliminary data.</text>
</comment>
<evidence type="ECO:0000256" key="3">
    <source>
        <dbReference type="ARBA" id="ARBA00022714"/>
    </source>
</evidence>
<dbReference type="EMBL" id="JASODW010000008">
    <property type="protein sequence ID" value="MDK6275492.1"/>
    <property type="molecule type" value="Genomic_DNA"/>
</dbReference>
<dbReference type="Pfam" id="PF00355">
    <property type="entry name" value="Rieske"/>
    <property type="match status" value="1"/>
</dbReference>
<name>A0AAP4C7V8_9MICC</name>
<reference evidence="11" key="1">
    <citation type="submission" date="2023-05" db="EMBL/GenBank/DDBJ databases">
        <title>Cataloging the Phylogenetic Diversity of Human Bladder Bacteria.</title>
        <authorList>
            <person name="Du J."/>
        </authorList>
    </citation>
    <scope>NUCLEOTIDE SEQUENCE</scope>
    <source>
        <strain evidence="11">UMB9978</strain>
    </source>
</reference>
<comment type="cofactor">
    <cofactor evidence="9">
        <name>[2Fe-2S] cluster</name>
        <dbReference type="ChEBI" id="CHEBI:190135"/>
    </cofactor>
</comment>
<dbReference type="GO" id="GO:0051537">
    <property type="term" value="F:2 iron, 2 sulfur cluster binding"/>
    <property type="evidence" value="ECO:0007669"/>
    <property type="project" value="UniProtKB-KW"/>
</dbReference>
<dbReference type="AlphaFoldDB" id="A0AAP4C7V8"/>
<evidence type="ECO:0000256" key="1">
    <source>
        <dbReference type="ARBA" id="ARBA00002494"/>
    </source>
</evidence>
<keyword evidence="3" id="KW-0001">2Fe-2S</keyword>
<dbReference type="Proteomes" id="UP001240483">
    <property type="component" value="Unassembled WGS sequence"/>
</dbReference>
<evidence type="ECO:0000256" key="8">
    <source>
        <dbReference type="ARBA" id="ARBA00029586"/>
    </source>
</evidence>
<dbReference type="GO" id="GO:0046872">
    <property type="term" value="F:metal ion binding"/>
    <property type="evidence" value="ECO:0007669"/>
    <property type="project" value="UniProtKB-KW"/>
</dbReference>
<gene>
    <name evidence="11" type="ORF">QP116_07080</name>
</gene>
<comment type="function">
    <text evidence="1">Iron-sulfur subunit of the cytochrome bc1 complex, an essential component of the respiratory electron transport chain required for ATP synthesis. The bc1 complex catalyzes the oxidation of menaquinol and the reduction of cytochrome c in the respiratory chain. The bc1 complex operates through a Q-cycle mechanism that couples electron transfer to generation of the proton gradient that drives ATP synthesis.</text>
</comment>
<dbReference type="GO" id="GO:0016020">
    <property type="term" value="C:membrane"/>
    <property type="evidence" value="ECO:0007669"/>
    <property type="project" value="InterPro"/>
</dbReference>
<sequence length="163" mass="16599">MENKISQVEAPAAEAASPVEHDAAHQGCCTSRRAVIGGAVLGAAALGLAACGASGPNEIPEATGKPEPVLKTSDLAVGGQASATAGKTKLVLFRPSEKEVLAFSAVCTHAGCEVSPGSENRFHCPCHESWFKAEDGSVISGPANAALPRFACEIKGEDIVVYI</sequence>
<dbReference type="GO" id="GO:0004497">
    <property type="term" value="F:monooxygenase activity"/>
    <property type="evidence" value="ECO:0007669"/>
    <property type="project" value="UniProtKB-ARBA"/>
</dbReference>
<dbReference type="PROSITE" id="PS51296">
    <property type="entry name" value="RIESKE"/>
    <property type="match status" value="1"/>
</dbReference>
<proteinExistence type="predicted"/>
<dbReference type="RefSeq" id="WP_101630027.1">
    <property type="nucleotide sequence ID" value="NZ_JASODW010000008.1"/>
</dbReference>
<dbReference type="InterPro" id="IPR014349">
    <property type="entry name" value="Rieske_Fe-S_prot"/>
</dbReference>
<evidence type="ECO:0000256" key="5">
    <source>
        <dbReference type="ARBA" id="ARBA00023004"/>
    </source>
</evidence>
<keyword evidence="7" id="KW-1015">Disulfide bond</keyword>
<keyword evidence="6" id="KW-0411">Iron-sulfur</keyword>
<evidence type="ECO:0000256" key="6">
    <source>
        <dbReference type="ARBA" id="ARBA00023014"/>
    </source>
</evidence>
<evidence type="ECO:0000256" key="2">
    <source>
        <dbReference type="ARBA" id="ARBA00015816"/>
    </source>
</evidence>
<dbReference type="InterPro" id="IPR005805">
    <property type="entry name" value="Rieske_Fe-S_prot_C"/>
</dbReference>
<dbReference type="Gene3D" id="2.102.10.10">
    <property type="entry name" value="Rieske [2Fe-2S] iron-sulphur domain"/>
    <property type="match status" value="1"/>
</dbReference>
<keyword evidence="5" id="KW-0408">Iron</keyword>
<dbReference type="PRINTS" id="PR00162">
    <property type="entry name" value="RIESKE"/>
</dbReference>
<accession>A0AAP4C7V8</accession>
<organism evidence="11 12">
    <name type="scientific">Pseudoglutamicibacter cumminsii</name>
    <dbReference type="NCBI Taxonomy" id="156979"/>
    <lineage>
        <taxon>Bacteria</taxon>
        <taxon>Bacillati</taxon>
        <taxon>Actinomycetota</taxon>
        <taxon>Actinomycetes</taxon>
        <taxon>Micrococcales</taxon>
        <taxon>Micrococcaceae</taxon>
        <taxon>Pseudoglutamicibacter</taxon>
    </lineage>
</organism>
<evidence type="ECO:0000256" key="4">
    <source>
        <dbReference type="ARBA" id="ARBA00022723"/>
    </source>
</evidence>
<evidence type="ECO:0000313" key="11">
    <source>
        <dbReference type="EMBL" id="MDK6275492.1"/>
    </source>
</evidence>
<evidence type="ECO:0000313" key="12">
    <source>
        <dbReference type="Proteomes" id="UP001240483"/>
    </source>
</evidence>
<dbReference type="PANTHER" id="PTHR10134">
    <property type="entry name" value="CYTOCHROME B-C1 COMPLEX SUBUNIT RIESKE, MITOCHONDRIAL"/>
    <property type="match status" value="1"/>
</dbReference>
<dbReference type="GO" id="GO:0016705">
    <property type="term" value="F:oxidoreductase activity, acting on paired donors, with incorporation or reduction of molecular oxygen"/>
    <property type="evidence" value="ECO:0007669"/>
    <property type="project" value="UniProtKB-ARBA"/>
</dbReference>
<evidence type="ECO:0000256" key="9">
    <source>
        <dbReference type="ARBA" id="ARBA00034078"/>
    </source>
</evidence>
<evidence type="ECO:0000259" key="10">
    <source>
        <dbReference type="PROSITE" id="PS51296"/>
    </source>
</evidence>
<dbReference type="SUPFAM" id="SSF50022">
    <property type="entry name" value="ISP domain"/>
    <property type="match status" value="1"/>
</dbReference>
<feature type="domain" description="Rieske" evidence="10">
    <location>
        <begin position="67"/>
        <end position="161"/>
    </location>
</feature>
<dbReference type="CDD" id="cd03467">
    <property type="entry name" value="Rieske"/>
    <property type="match status" value="1"/>
</dbReference>
<protein>
    <recommendedName>
        <fullName evidence="2">Cytochrome bc1 complex Rieske iron-sulfur subunit</fullName>
    </recommendedName>
    <alternativeName>
        <fullName evidence="8">Cytochrome bc1 reductase complex subunit QcrA</fullName>
    </alternativeName>
</protein>